<comment type="catalytic activity">
    <reaction evidence="11">
        <text>(2S)-2-methylbutanoyl-CoA + malonyl-[ACP] + H(+) = (4S)-4-methyl-3-oxohexanoyl-[ACP] + CO2 + CoA</text>
        <dbReference type="Rhea" id="RHEA:42276"/>
        <dbReference type="Rhea" id="RHEA-COMP:9623"/>
        <dbReference type="Rhea" id="RHEA-COMP:17148"/>
        <dbReference type="ChEBI" id="CHEBI:15378"/>
        <dbReference type="ChEBI" id="CHEBI:16526"/>
        <dbReference type="ChEBI" id="CHEBI:57287"/>
        <dbReference type="ChEBI" id="CHEBI:78449"/>
        <dbReference type="ChEBI" id="CHEBI:88166"/>
        <dbReference type="ChEBI" id="CHEBI:167462"/>
        <dbReference type="EC" id="2.3.1.300"/>
    </reaction>
    <physiologicalReaction direction="left-to-right" evidence="11">
        <dbReference type="Rhea" id="RHEA:42277"/>
    </physiologicalReaction>
</comment>
<evidence type="ECO:0000256" key="10">
    <source>
        <dbReference type="ARBA" id="ARBA00051096"/>
    </source>
</evidence>
<evidence type="ECO:0000313" key="17">
    <source>
        <dbReference type="EMBL" id="HIR90141.1"/>
    </source>
</evidence>
<dbReference type="InterPro" id="IPR016039">
    <property type="entry name" value="Thiolase-like"/>
</dbReference>
<evidence type="ECO:0000256" key="14">
    <source>
        <dbReference type="HAMAP-Rule" id="MF_01815"/>
    </source>
</evidence>
<comment type="similarity">
    <text evidence="2 14">Belongs to the thiolase-like superfamily. FabH family.</text>
</comment>
<dbReference type="NCBIfam" id="NF006829">
    <property type="entry name" value="PRK09352.1"/>
    <property type="match status" value="1"/>
</dbReference>
<evidence type="ECO:0000259" key="15">
    <source>
        <dbReference type="Pfam" id="PF08541"/>
    </source>
</evidence>
<dbReference type="PANTHER" id="PTHR43091">
    <property type="entry name" value="3-OXOACYL-[ACYL-CARRIER-PROTEIN] SYNTHASE"/>
    <property type="match status" value="1"/>
</dbReference>
<dbReference type="SUPFAM" id="SSF53901">
    <property type="entry name" value="Thiolase-like"/>
    <property type="match status" value="1"/>
</dbReference>
<dbReference type="Pfam" id="PF08545">
    <property type="entry name" value="ACP_syn_III"/>
    <property type="match status" value="1"/>
</dbReference>
<name>A0A9D1EGV5_9FIRM</name>
<evidence type="ECO:0000259" key="16">
    <source>
        <dbReference type="Pfam" id="PF08545"/>
    </source>
</evidence>
<evidence type="ECO:0000256" key="1">
    <source>
        <dbReference type="ARBA" id="ARBA00005194"/>
    </source>
</evidence>
<evidence type="ECO:0000256" key="11">
    <source>
        <dbReference type="ARBA" id="ARBA00052407"/>
    </source>
</evidence>
<comment type="function">
    <text evidence="14">Catalyzes the condensation reaction of fatty acid synthesis by the addition to an acyl acceptor of two carbons from malonyl-ACP. Catalyzes the first condensation reaction which initiates fatty acid synthesis and may therefore play a role in governing the total rate of fatty acid production. Possesses both acetoacetyl-ACP synthase and acetyl transacylase activities. Its substrate specificity determines the biosynthesis of branched-chain and/or straight-chain of fatty acids.</text>
</comment>
<reference evidence="17" key="1">
    <citation type="submission" date="2020-10" db="EMBL/GenBank/DDBJ databases">
        <authorList>
            <person name="Gilroy R."/>
        </authorList>
    </citation>
    <scope>NUCLEOTIDE SEQUENCE</scope>
    <source>
        <strain evidence="17">ChiW13-3771</strain>
    </source>
</reference>
<feature type="active site" evidence="14">
    <location>
        <position position="111"/>
    </location>
</feature>
<evidence type="ECO:0000256" key="12">
    <source>
        <dbReference type="ARBA" id="ARBA00052467"/>
    </source>
</evidence>
<gene>
    <name evidence="14" type="primary">fabH</name>
    <name evidence="17" type="ORF">IAC96_14450</name>
</gene>
<keyword evidence="5 14" id="KW-0276">Fatty acid metabolism</keyword>
<dbReference type="GO" id="GO:0004315">
    <property type="term" value="F:3-oxoacyl-[acyl-carrier-protein] synthase activity"/>
    <property type="evidence" value="ECO:0007669"/>
    <property type="project" value="InterPro"/>
</dbReference>
<comment type="catalytic activity">
    <reaction evidence="10">
        <text>malonyl-[ACP] + acetyl-CoA + H(+) = 3-oxobutanoyl-[ACP] + CO2 + CoA</text>
        <dbReference type="Rhea" id="RHEA:12080"/>
        <dbReference type="Rhea" id="RHEA-COMP:9623"/>
        <dbReference type="Rhea" id="RHEA-COMP:9625"/>
        <dbReference type="ChEBI" id="CHEBI:15378"/>
        <dbReference type="ChEBI" id="CHEBI:16526"/>
        <dbReference type="ChEBI" id="CHEBI:57287"/>
        <dbReference type="ChEBI" id="CHEBI:57288"/>
        <dbReference type="ChEBI" id="CHEBI:78449"/>
        <dbReference type="ChEBI" id="CHEBI:78450"/>
        <dbReference type="EC" id="2.3.1.180"/>
    </reaction>
    <physiologicalReaction direction="left-to-right" evidence="10">
        <dbReference type="Rhea" id="RHEA:12081"/>
    </physiologicalReaction>
</comment>
<dbReference type="HAMAP" id="MF_01815">
    <property type="entry name" value="FabH"/>
    <property type="match status" value="1"/>
</dbReference>
<keyword evidence="7 14" id="KW-0275">Fatty acid biosynthesis</keyword>
<protein>
    <recommendedName>
        <fullName evidence="14">Beta-ketoacyl-[acyl-carrier-protein] synthase III</fullName>
        <shortName evidence="14">Beta-ketoacyl-ACP synthase III</shortName>
        <shortName evidence="14">KAS III</shortName>
        <ecNumber evidence="14">2.3.1.180</ecNumber>
    </recommendedName>
    <alternativeName>
        <fullName evidence="14">3-oxoacyl-[acyl-carrier-protein] synthase 3</fullName>
    </alternativeName>
    <alternativeName>
        <fullName evidence="14">3-oxoacyl-[acyl-carrier-protein] synthase III</fullName>
    </alternativeName>
</protein>
<dbReference type="Pfam" id="PF08541">
    <property type="entry name" value="ACP_syn_III_C"/>
    <property type="match status" value="1"/>
</dbReference>
<comment type="caution">
    <text evidence="17">The sequence shown here is derived from an EMBL/GenBank/DDBJ whole genome shotgun (WGS) entry which is preliminary data.</text>
</comment>
<keyword evidence="3 14" id="KW-0444">Lipid biosynthesis</keyword>
<keyword evidence="4 14" id="KW-0808">Transferase</keyword>
<comment type="pathway">
    <text evidence="1 14">Lipid metabolism; fatty acid biosynthesis.</text>
</comment>
<dbReference type="Gene3D" id="3.40.47.10">
    <property type="match status" value="1"/>
</dbReference>
<keyword evidence="6 14" id="KW-0443">Lipid metabolism</keyword>
<sequence length="320" mass="34882">MTTKIIGTGHYVPERIITNDDLAMIMDTSDEWISERTGIHQRRIDTGEGVVQMASKAAKNALENAGITAEELDIIIVATSTADDLFPNTASLVQRELGNHQCTCFDLSAACTGFLYGLNTAHAYIKAGMAKTALVIGSECLSKTMDWTERSTCILFGDGAGAAVVTEAETGIEEMVSHSDGRKGEVIICDGRPLENFLVKKDVTYAYTRMDGQEVFRFAVKTVPECIHELLEKAGIGVEEVDHFILHQANERIIHSVSKRLKVPLERFPMNLQNYGNTSAASIPILLDECNRAGMLQPGDKIVLSGFGAGLTWGAILLTW</sequence>
<evidence type="ECO:0000256" key="4">
    <source>
        <dbReference type="ARBA" id="ARBA00022679"/>
    </source>
</evidence>
<feature type="region of interest" description="ACP-binding" evidence="14">
    <location>
        <begin position="248"/>
        <end position="252"/>
    </location>
</feature>
<feature type="domain" description="Beta-ketoacyl-[acyl-carrier-protein] synthase III N-terminal" evidence="16">
    <location>
        <begin position="105"/>
        <end position="181"/>
    </location>
</feature>
<dbReference type="NCBIfam" id="TIGR00747">
    <property type="entry name" value="fabH"/>
    <property type="match status" value="1"/>
</dbReference>
<comment type="catalytic activity">
    <reaction evidence="12">
        <text>2-methylpropanoyl-CoA + malonyl-[ACP] + H(+) = 4-methyl-3-oxopentanoyl-[ACP] + CO2 + CoA</text>
        <dbReference type="Rhea" id="RHEA:42268"/>
        <dbReference type="Rhea" id="RHEA-COMP:9623"/>
        <dbReference type="Rhea" id="RHEA-COMP:9940"/>
        <dbReference type="ChEBI" id="CHEBI:15378"/>
        <dbReference type="ChEBI" id="CHEBI:16526"/>
        <dbReference type="ChEBI" id="CHEBI:57287"/>
        <dbReference type="ChEBI" id="CHEBI:57338"/>
        <dbReference type="ChEBI" id="CHEBI:78449"/>
        <dbReference type="ChEBI" id="CHEBI:78820"/>
        <dbReference type="EC" id="2.3.1.300"/>
    </reaction>
    <physiologicalReaction direction="left-to-right" evidence="12">
        <dbReference type="Rhea" id="RHEA:42269"/>
    </physiologicalReaction>
</comment>
<comment type="subunit">
    <text evidence="14">Homodimer.</text>
</comment>
<dbReference type="EMBL" id="DVHN01000200">
    <property type="protein sequence ID" value="HIR90141.1"/>
    <property type="molecule type" value="Genomic_DNA"/>
</dbReference>
<keyword evidence="8 14" id="KW-0511">Multifunctional enzyme</keyword>
<reference evidence="17" key="2">
    <citation type="journal article" date="2021" name="PeerJ">
        <title>Extensive microbial diversity within the chicken gut microbiome revealed by metagenomics and culture.</title>
        <authorList>
            <person name="Gilroy R."/>
            <person name="Ravi A."/>
            <person name="Getino M."/>
            <person name="Pursley I."/>
            <person name="Horton D.L."/>
            <person name="Alikhan N.F."/>
            <person name="Baker D."/>
            <person name="Gharbi K."/>
            <person name="Hall N."/>
            <person name="Watson M."/>
            <person name="Adriaenssens E.M."/>
            <person name="Foster-Nyarko E."/>
            <person name="Jarju S."/>
            <person name="Secka A."/>
            <person name="Antonio M."/>
            <person name="Oren A."/>
            <person name="Chaudhuri R.R."/>
            <person name="La Ragione R."/>
            <person name="Hildebrand F."/>
            <person name="Pallen M.J."/>
        </authorList>
    </citation>
    <scope>NUCLEOTIDE SEQUENCE</scope>
    <source>
        <strain evidence="17">ChiW13-3771</strain>
    </source>
</reference>
<evidence type="ECO:0000256" key="13">
    <source>
        <dbReference type="ARBA" id="ARBA00052985"/>
    </source>
</evidence>
<dbReference type="GO" id="GO:0005737">
    <property type="term" value="C:cytoplasm"/>
    <property type="evidence" value="ECO:0007669"/>
    <property type="project" value="UniProtKB-SubCell"/>
</dbReference>
<dbReference type="AlphaFoldDB" id="A0A9D1EGV5"/>
<feature type="domain" description="Beta-ketoacyl-[acyl-carrier-protein] synthase III C-terminal" evidence="15">
    <location>
        <begin position="231"/>
        <end position="320"/>
    </location>
</feature>
<dbReference type="InterPro" id="IPR013747">
    <property type="entry name" value="ACP_syn_III_C"/>
</dbReference>
<comment type="catalytic activity">
    <reaction evidence="13">
        <text>3-methylbutanoyl-CoA + malonyl-[ACP] + H(+) = 5-methyl-3-oxohexanoyl-[ACP] + CO2 + CoA</text>
        <dbReference type="Rhea" id="RHEA:42272"/>
        <dbReference type="Rhea" id="RHEA-COMP:9623"/>
        <dbReference type="Rhea" id="RHEA-COMP:9941"/>
        <dbReference type="ChEBI" id="CHEBI:15378"/>
        <dbReference type="ChEBI" id="CHEBI:16526"/>
        <dbReference type="ChEBI" id="CHEBI:57287"/>
        <dbReference type="ChEBI" id="CHEBI:57345"/>
        <dbReference type="ChEBI" id="CHEBI:78449"/>
        <dbReference type="ChEBI" id="CHEBI:78822"/>
        <dbReference type="EC" id="2.3.1.300"/>
    </reaction>
    <physiologicalReaction direction="left-to-right" evidence="13">
        <dbReference type="Rhea" id="RHEA:42273"/>
    </physiologicalReaction>
</comment>
<evidence type="ECO:0000256" key="2">
    <source>
        <dbReference type="ARBA" id="ARBA00008642"/>
    </source>
</evidence>
<accession>A0A9D1EGV5</accession>
<evidence type="ECO:0000256" key="9">
    <source>
        <dbReference type="ARBA" id="ARBA00023315"/>
    </source>
</evidence>
<evidence type="ECO:0000256" key="5">
    <source>
        <dbReference type="ARBA" id="ARBA00022832"/>
    </source>
</evidence>
<dbReference type="EC" id="2.3.1.180" evidence="14"/>
<evidence type="ECO:0000256" key="3">
    <source>
        <dbReference type="ARBA" id="ARBA00022516"/>
    </source>
</evidence>
<keyword evidence="9 14" id="KW-0012">Acyltransferase</keyword>
<organism evidence="17 18">
    <name type="scientific">Candidatus Fimimorpha faecalis</name>
    <dbReference type="NCBI Taxonomy" id="2840824"/>
    <lineage>
        <taxon>Bacteria</taxon>
        <taxon>Bacillati</taxon>
        <taxon>Bacillota</taxon>
        <taxon>Clostridia</taxon>
        <taxon>Eubacteriales</taxon>
        <taxon>Candidatus Fimimorpha</taxon>
    </lineage>
</organism>
<dbReference type="FunFam" id="3.40.47.10:FF:000004">
    <property type="entry name" value="3-oxoacyl-[acyl-carrier-protein] synthase 3"/>
    <property type="match status" value="1"/>
</dbReference>
<keyword evidence="14" id="KW-0963">Cytoplasm</keyword>
<dbReference type="CDD" id="cd00830">
    <property type="entry name" value="KAS_III"/>
    <property type="match status" value="1"/>
</dbReference>
<evidence type="ECO:0000313" key="18">
    <source>
        <dbReference type="Proteomes" id="UP000824201"/>
    </source>
</evidence>
<dbReference type="PANTHER" id="PTHR43091:SF1">
    <property type="entry name" value="BETA-KETOACYL-[ACYL-CARRIER-PROTEIN] SYNTHASE III, CHLOROPLASTIC"/>
    <property type="match status" value="1"/>
</dbReference>
<evidence type="ECO:0000256" key="6">
    <source>
        <dbReference type="ARBA" id="ARBA00023098"/>
    </source>
</evidence>
<evidence type="ECO:0000256" key="8">
    <source>
        <dbReference type="ARBA" id="ARBA00023268"/>
    </source>
</evidence>
<comment type="domain">
    <text evidence="14">The last Arg residue of the ACP-binding site is essential for the weak association between ACP/AcpP and FabH.</text>
</comment>
<comment type="subcellular location">
    <subcellularLocation>
        <location evidence="14">Cytoplasm</location>
    </subcellularLocation>
</comment>
<evidence type="ECO:0000256" key="7">
    <source>
        <dbReference type="ARBA" id="ARBA00023160"/>
    </source>
</evidence>
<proteinExistence type="inferred from homology"/>
<dbReference type="InterPro" id="IPR004655">
    <property type="entry name" value="FabH"/>
</dbReference>
<dbReference type="Proteomes" id="UP000824201">
    <property type="component" value="Unassembled WGS sequence"/>
</dbReference>
<feature type="active site" evidence="14">
    <location>
        <position position="277"/>
    </location>
</feature>
<feature type="active site" evidence="14">
    <location>
        <position position="247"/>
    </location>
</feature>
<dbReference type="InterPro" id="IPR013751">
    <property type="entry name" value="ACP_syn_III_N"/>
</dbReference>
<dbReference type="GO" id="GO:0006633">
    <property type="term" value="P:fatty acid biosynthetic process"/>
    <property type="evidence" value="ECO:0007669"/>
    <property type="project" value="UniProtKB-UniRule"/>
</dbReference>
<dbReference type="GO" id="GO:0033818">
    <property type="term" value="F:beta-ketoacyl-acyl-carrier-protein synthase III activity"/>
    <property type="evidence" value="ECO:0007669"/>
    <property type="project" value="UniProtKB-UniRule"/>
</dbReference>